<feature type="compositionally biased region" description="Polar residues" evidence="2">
    <location>
        <begin position="337"/>
        <end position="348"/>
    </location>
</feature>
<dbReference type="RefSeq" id="XP_024706288.1">
    <property type="nucleotide sequence ID" value="XM_024845594.1"/>
</dbReference>
<name>A0A2I2GDK8_9EURO</name>
<comment type="caution">
    <text evidence="3">The sequence shown here is derived from an EMBL/GenBank/DDBJ whole genome shotgun (WGS) entry which is preliminary data.</text>
</comment>
<feature type="compositionally biased region" description="Basic and acidic residues" evidence="2">
    <location>
        <begin position="546"/>
        <end position="558"/>
    </location>
</feature>
<dbReference type="GeneID" id="36553293"/>
<dbReference type="AlphaFoldDB" id="A0A2I2GDK8"/>
<organism evidence="3 4">
    <name type="scientific">Aspergillus steynii IBT 23096</name>
    <dbReference type="NCBI Taxonomy" id="1392250"/>
    <lineage>
        <taxon>Eukaryota</taxon>
        <taxon>Fungi</taxon>
        <taxon>Dikarya</taxon>
        <taxon>Ascomycota</taxon>
        <taxon>Pezizomycotina</taxon>
        <taxon>Eurotiomycetes</taxon>
        <taxon>Eurotiomycetidae</taxon>
        <taxon>Eurotiales</taxon>
        <taxon>Aspergillaceae</taxon>
        <taxon>Aspergillus</taxon>
        <taxon>Aspergillus subgen. Circumdati</taxon>
    </lineage>
</organism>
<sequence>MDLSKLTRPAILCQCSRCSSSLAALENEWAKLSNSYSVAAGWLSVELHRISISSEKKQVPQSSDLSLLRGRILQEVACKLCQQKLGVLCALDNGPNVFWKLSKVSFREIVTMRTVEPSFKEGALDRLMNATPKEPAKRDRTSIQPGALVPAGANELDPYNASVEQQIQYQGLSIDNISSSVSNLHDTMSELKSAFTALRIELNGPGRFPEVGHPSSPDFNMITTVLRELKFKSDEIEKLNLEIEALKMKNRYMEEAGRLPAPLPQLDEAISQVRSPGLLQGSRKRPLPDYFESGGRTHPIADSFDDDDDDSDSIGDFLAEPNCPPVKIPLKEPEHPANSSHHPTSFDSPNLRIEVTHPQNPASHPETPTINGNTQQPAVTKRPRVSQSTERPSSSGTAADRRKAGRPRKSISQATNLDFSETPKPTPLSEQNGNAIGSTQRENPPANQTPSEPSSTKENRPARSRSLRSRSRPPSTGNRNGQTGDNDAQEMAQTPSGPETRQSNGSEKKSSSSKAHSTRTNGENGLDSEKRKAQVATRDAMARLAMQREEAMETEEAR</sequence>
<dbReference type="OrthoDB" id="4187489at2759"/>
<dbReference type="Proteomes" id="UP000234275">
    <property type="component" value="Unassembled WGS sequence"/>
</dbReference>
<accession>A0A2I2GDK8</accession>
<evidence type="ECO:0000256" key="2">
    <source>
        <dbReference type="SAM" id="MobiDB-lite"/>
    </source>
</evidence>
<proteinExistence type="predicted"/>
<feature type="region of interest" description="Disordered" evidence="2">
    <location>
        <begin position="274"/>
        <end position="558"/>
    </location>
</feature>
<feature type="compositionally biased region" description="Polar residues" evidence="2">
    <location>
        <begin position="357"/>
        <end position="378"/>
    </location>
</feature>
<keyword evidence="4" id="KW-1185">Reference proteome</keyword>
<feature type="compositionally biased region" description="Polar residues" evidence="2">
    <location>
        <begin position="428"/>
        <end position="454"/>
    </location>
</feature>
<evidence type="ECO:0000313" key="3">
    <source>
        <dbReference type="EMBL" id="PLB50986.1"/>
    </source>
</evidence>
<feature type="compositionally biased region" description="Polar residues" evidence="2">
    <location>
        <begin position="385"/>
        <end position="397"/>
    </location>
</feature>
<dbReference type="VEuPathDB" id="FungiDB:P170DRAFT_382068"/>
<feature type="coiled-coil region" evidence="1">
    <location>
        <begin position="222"/>
        <end position="256"/>
    </location>
</feature>
<evidence type="ECO:0000313" key="4">
    <source>
        <dbReference type="Proteomes" id="UP000234275"/>
    </source>
</evidence>
<feature type="compositionally biased region" description="Polar residues" evidence="2">
    <location>
        <begin position="410"/>
        <end position="419"/>
    </location>
</feature>
<feature type="compositionally biased region" description="Polar residues" evidence="2">
    <location>
        <begin position="476"/>
        <end position="502"/>
    </location>
</feature>
<dbReference type="EMBL" id="MSFO01000003">
    <property type="protein sequence ID" value="PLB50986.1"/>
    <property type="molecule type" value="Genomic_DNA"/>
</dbReference>
<feature type="compositionally biased region" description="Acidic residues" evidence="2">
    <location>
        <begin position="303"/>
        <end position="313"/>
    </location>
</feature>
<feature type="compositionally biased region" description="Basic residues" evidence="2">
    <location>
        <begin position="462"/>
        <end position="471"/>
    </location>
</feature>
<reference evidence="3 4" key="1">
    <citation type="submission" date="2016-12" db="EMBL/GenBank/DDBJ databases">
        <title>The genomes of Aspergillus section Nigri reveals drivers in fungal speciation.</title>
        <authorList>
            <consortium name="DOE Joint Genome Institute"/>
            <person name="Vesth T.C."/>
            <person name="Nybo J."/>
            <person name="Theobald S."/>
            <person name="Brandl J."/>
            <person name="Frisvad J.C."/>
            <person name="Nielsen K.F."/>
            <person name="Lyhne E.K."/>
            <person name="Kogle M.E."/>
            <person name="Kuo A."/>
            <person name="Riley R."/>
            <person name="Clum A."/>
            <person name="Nolan M."/>
            <person name="Lipzen A."/>
            <person name="Salamov A."/>
            <person name="Henrissat B."/>
            <person name="Wiebenga A."/>
            <person name="De Vries R.P."/>
            <person name="Grigoriev I.V."/>
            <person name="Mortensen U.H."/>
            <person name="Andersen M.R."/>
            <person name="Baker S.E."/>
        </authorList>
    </citation>
    <scope>NUCLEOTIDE SEQUENCE [LARGE SCALE GENOMIC DNA]</scope>
    <source>
        <strain evidence="3 4">IBT 23096</strain>
    </source>
</reference>
<protein>
    <submittedName>
        <fullName evidence="3">Uncharacterized protein</fullName>
    </submittedName>
</protein>
<evidence type="ECO:0000256" key="1">
    <source>
        <dbReference type="SAM" id="Coils"/>
    </source>
</evidence>
<keyword evidence="1" id="KW-0175">Coiled coil</keyword>
<gene>
    <name evidence="3" type="ORF">P170DRAFT_382068</name>
</gene>